<feature type="signal peptide" evidence="1">
    <location>
        <begin position="1"/>
        <end position="19"/>
    </location>
</feature>
<dbReference type="RefSeq" id="WP_188374790.1">
    <property type="nucleotide sequence ID" value="NZ_BMDQ01000003.1"/>
</dbReference>
<evidence type="ECO:0000256" key="1">
    <source>
        <dbReference type="SAM" id="SignalP"/>
    </source>
</evidence>
<organism evidence="3 4">
    <name type="scientific">Winogradskyella haliclonae</name>
    <dbReference type="NCBI Taxonomy" id="2048558"/>
    <lineage>
        <taxon>Bacteria</taxon>
        <taxon>Pseudomonadati</taxon>
        <taxon>Bacteroidota</taxon>
        <taxon>Flavobacteriia</taxon>
        <taxon>Flavobacteriales</taxon>
        <taxon>Flavobacteriaceae</taxon>
        <taxon>Winogradskyella</taxon>
    </lineage>
</organism>
<feature type="domain" description="Thioredoxin" evidence="2">
    <location>
        <begin position="335"/>
        <end position="481"/>
    </location>
</feature>
<feature type="chain" id="PRO_5045553648" description="Thioredoxin domain-containing protein" evidence="1">
    <location>
        <begin position="20"/>
        <end position="481"/>
    </location>
</feature>
<evidence type="ECO:0000313" key="3">
    <source>
        <dbReference type="EMBL" id="GGI57866.1"/>
    </source>
</evidence>
<evidence type="ECO:0000313" key="4">
    <source>
        <dbReference type="Proteomes" id="UP000624701"/>
    </source>
</evidence>
<dbReference type="EMBL" id="BMDQ01000003">
    <property type="protein sequence ID" value="GGI57866.1"/>
    <property type="molecule type" value="Genomic_DNA"/>
</dbReference>
<dbReference type="SUPFAM" id="SSF52833">
    <property type="entry name" value="Thioredoxin-like"/>
    <property type="match status" value="1"/>
</dbReference>
<keyword evidence="4" id="KW-1185">Reference proteome</keyword>
<evidence type="ECO:0000259" key="2">
    <source>
        <dbReference type="PROSITE" id="PS51352"/>
    </source>
</evidence>
<name>A0ABQ2C011_9FLAO</name>
<accession>A0ABQ2C011</accession>
<reference evidence="4" key="1">
    <citation type="journal article" date="2019" name="Int. J. Syst. Evol. Microbiol.">
        <title>The Global Catalogue of Microorganisms (GCM) 10K type strain sequencing project: providing services to taxonomists for standard genome sequencing and annotation.</title>
        <authorList>
            <consortium name="The Broad Institute Genomics Platform"/>
            <consortium name="The Broad Institute Genome Sequencing Center for Infectious Disease"/>
            <person name="Wu L."/>
            <person name="Ma J."/>
        </authorList>
    </citation>
    <scope>NUCLEOTIDE SEQUENCE [LARGE SCALE GENOMIC DNA]</scope>
    <source>
        <strain evidence="4">CCM 8681</strain>
    </source>
</reference>
<protein>
    <recommendedName>
        <fullName evidence="2">Thioredoxin domain-containing protein</fullName>
    </recommendedName>
</protein>
<dbReference type="PROSITE" id="PS51257">
    <property type="entry name" value="PROKAR_LIPOPROTEIN"/>
    <property type="match status" value="1"/>
</dbReference>
<dbReference type="Proteomes" id="UP000624701">
    <property type="component" value="Unassembled WGS sequence"/>
</dbReference>
<comment type="caution">
    <text evidence="3">The sequence shown here is derived from an EMBL/GenBank/DDBJ whole genome shotgun (WGS) entry which is preliminary data.</text>
</comment>
<dbReference type="InterPro" id="IPR013766">
    <property type="entry name" value="Thioredoxin_domain"/>
</dbReference>
<dbReference type="PROSITE" id="PS51352">
    <property type="entry name" value="THIOREDOXIN_2"/>
    <property type="match status" value="1"/>
</dbReference>
<sequence length="481" mass="56864">MRRLIIILNLLLFSFLGCKNISVSDTDTAFFGGEIINPKGDRVILYNRREKVSDTLFLDTNNRFSHTIENVTPTVYSFRHGGEIQFVILEPKDSVMIRLNTYEFDESLVFTGEGAHKNNYLIKTFQNNEKESRKLVKYSQKEPEVFENFIANRHQRELSHFERFKAKKPISAFASSVIQANIDYHNYADKEIYPFIYFGENKMVHLKDLPEDFYAFRNKTNYNEKHLSEMYDYNRYLFSHFDNLAVTTFYKNNAFHSKFDRRQLSYNKAKLNLVDSLVEDEIIKNNLLKYKTREFINHSNSKENINDMMASYLSKTTSEEDIKYLNGLIASLDNLKPGKGLPDLKLIDVNDKEYTIAKVVDKPTLIYFWSTNRKKHYKNSHYRVKELKAQFPKMGFISININDNPDKFWKETIHQYKFDLNTEYRFKNPKQALKTLAVNYLYKVIVVDNQANIINPNVNIFNKDFENTLKDMILKKELVLK</sequence>
<dbReference type="Gene3D" id="3.40.30.10">
    <property type="entry name" value="Glutaredoxin"/>
    <property type="match status" value="1"/>
</dbReference>
<gene>
    <name evidence="3" type="ORF">GCM10011444_21750</name>
</gene>
<proteinExistence type="predicted"/>
<keyword evidence="1" id="KW-0732">Signal</keyword>
<dbReference type="InterPro" id="IPR036249">
    <property type="entry name" value="Thioredoxin-like_sf"/>
</dbReference>